<evidence type="ECO:0000256" key="5">
    <source>
        <dbReference type="SAM" id="Phobius"/>
    </source>
</evidence>
<organism evidence="6 7">
    <name type="scientific">Tritrichomonas foetus</name>
    <dbReference type="NCBI Taxonomy" id="1144522"/>
    <lineage>
        <taxon>Eukaryota</taxon>
        <taxon>Metamonada</taxon>
        <taxon>Parabasalia</taxon>
        <taxon>Tritrichomonadida</taxon>
        <taxon>Tritrichomonadidae</taxon>
        <taxon>Tritrichomonas</taxon>
    </lineage>
</organism>
<sequence>MIGTLNLAVIVCAVIAGVVIYKQEKDRNWIELVKNNAPFIILLVCMIIAVISAVIGLFLCCCKKKCLNITYLIIIIIVIVVEVVGVVLAFIYKDKIIDGIADSWVDEKLNKTRIEIERAFECCGFDENHTDETGVCGFENRTADTPYCYDQIVDEINSNMKSLKIGIIVMVVLEVVLFICASCVACGNSDEEGIAKF</sequence>
<feature type="transmembrane region" description="Helical" evidence="5">
    <location>
        <begin position="40"/>
        <end position="62"/>
    </location>
</feature>
<dbReference type="Pfam" id="PF00335">
    <property type="entry name" value="Tetraspanin"/>
    <property type="match status" value="1"/>
</dbReference>
<dbReference type="EMBL" id="MLAK01000774">
    <property type="protein sequence ID" value="OHT04971.1"/>
    <property type="molecule type" value="Genomic_DNA"/>
</dbReference>
<name>A0A1J4K159_9EUKA</name>
<evidence type="ECO:0000256" key="1">
    <source>
        <dbReference type="ARBA" id="ARBA00004141"/>
    </source>
</evidence>
<dbReference type="RefSeq" id="XP_068358107.1">
    <property type="nucleotide sequence ID" value="XM_068505530.1"/>
</dbReference>
<evidence type="ECO:0000313" key="7">
    <source>
        <dbReference type="Proteomes" id="UP000179807"/>
    </source>
</evidence>
<keyword evidence="2 5" id="KW-0812">Transmembrane</keyword>
<keyword evidence="3 5" id="KW-1133">Transmembrane helix</keyword>
<gene>
    <name evidence="6" type="ORF">TRFO_27416</name>
</gene>
<reference evidence="6" key="1">
    <citation type="submission" date="2016-10" db="EMBL/GenBank/DDBJ databases">
        <authorList>
            <person name="Benchimol M."/>
            <person name="Almeida L.G."/>
            <person name="Vasconcelos A.T."/>
            <person name="Perreira-Neves A."/>
            <person name="Rosa I.A."/>
            <person name="Tasca T."/>
            <person name="Bogo M.R."/>
            <person name="de Souza W."/>
        </authorList>
    </citation>
    <scope>NUCLEOTIDE SEQUENCE [LARGE SCALE GENOMIC DNA]</scope>
    <source>
        <strain evidence="6">K</strain>
    </source>
</reference>
<proteinExistence type="predicted"/>
<dbReference type="VEuPathDB" id="TrichDB:TRFO_27416"/>
<feature type="transmembrane region" description="Helical" evidence="5">
    <location>
        <begin position="165"/>
        <end position="187"/>
    </location>
</feature>
<dbReference type="Proteomes" id="UP000179807">
    <property type="component" value="Unassembled WGS sequence"/>
</dbReference>
<accession>A0A1J4K159</accession>
<dbReference type="GO" id="GO:0016020">
    <property type="term" value="C:membrane"/>
    <property type="evidence" value="ECO:0007669"/>
    <property type="project" value="UniProtKB-SubCell"/>
</dbReference>
<evidence type="ECO:0000256" key="4">
    <source>
        <dbReference type="ARBA" id="ARBA00023136"/>
    </source>
</evidence>
<dbReference type="GeneID" id="94840234"/>
<dbReference type="InterPro" id="IPR018499">
    <property type="entry name" value="Tetraspanin/Peripherin"/>
</dbReference>
<evidence type="ECO:0000256" key="3">
    <source>
        <dbReference type="ARBA" id="ARBA00022989"/>
    </source>
</evidence>
<feature type="transmembrane region" description="Helical" evidence="5">
    <location>
        <begin position="69"/>
        <end position="92"/>
    </location>
</feature>
<keyword evidence="4 5" id="KW-0472">Membrane</keyword>
<comment type="subcellular location">
    <subcellularLocation>
        <location evidence="1">Membrane</location>
        <topology evidence="1">Multi-pass membrane protein</topology>
    </subcellularLocation>
</comment>
<evidence type="ECO:0000313" key="6">
    <source>
        <dbReference type="EMBL" id="OHT04971.1"/>
    </source>
</evidence>
<protein>
    <submittedName>
        <fullName evidence="6">Tetraspanin family protein</fullName>
    </submittedName>
</protein>
<comment type="caution">
    <text evidence="6">The sequence shown here is derived from an EMBL/GenBank/DDBJ whole genome shotgun (WGS) entry which is preliminary data.</text>
</comment>
<keyword evidence="7" id="KW-1185">Reference proteome</keyword>
<evidence type="ECO:0000256" key="2">
    <source>
        <dbReference type="ARBA" id="ARBA00022692"/>
    </source>
</evidence>
<dbReference type="AlphaFoldDB" id="A0A1J4K159"/>